<dbReference type="PATRIC" id="fig|1276920.7.peg.684"/>
<comment type="caution">
    <text evidence="1">The sequence shown here is derived from an EMBL/GenBank/DDBJ whole genome shotgun (WGS) entry which is preliminary data.</text>
</comment>
<evidence type="ECO:0000313" key="2">
    <source>
        <dbReference type="Proteomes" id="UP000012015"/>
    </source>
</evidence>
<keyword evidence="2" id="KW-1185">Reference proteome</keyword>
<sequence>MAKGHHPEGQDSVDDGCLAVTVGVVGRTAKFLGCIVAAACREWGRGQHPTRHRPYGGLGLALPWMDSPVPATFVAAFMLHLAWAA</sequence>
<dbReference type="Proteomes" id="UP000012015">
    <property type="component" value="Unassembled WGS sequence"/>
</dbReference>
<dbReference type="STRING" id="1276920.ADIAG_00681"/>
<evidence type="ECO:0000313" key="1">
    <source>
        <dbReference type="EMBL" id="EMQ99581.1"/>
    </source>
</evidence>
<organism evidence="1 2">
    <name type="scientific">Paeniglutamicibacter gangotriensis Lz1y</name>
    <dbReference type="NCBI Taxonomy" id="1276920"/>
    <lineage>
        <taxon>Bacteria</taxon>
        <taxon>Bacillati</taxon>
        <taxon>Actinomycetota</taxon>
        <taxon>Actinomycetes</taxon>
        <taxon>Micrococcales</taxon>
        <taxon>Micrococcaceae</taxon>
        <taxon>Paeniglutamicibacter</taxon>
    </lineage>
</organism>
<dbReference type="AlphaFoldDB" id="M7MWZ0"/>
<name>M7MWZ0_9MICC</name>
<accession>M7MWZ0</accession>
<dbReference type="EMBL" id="AOCK01000002">
    <property type="protein sequence ID" value="EMQ99581.1"/>
    <property type="molecule type" value="Genomic_DNA"/>
</dbReference>
<protein>
    <submittedName>
        <fullName evidence="1">Uncharacterized protein</fullName>
    </submittedName>
</protein>
<reference evidence="1 2" key="1">
    <citation type="journal article" date="2013" name="Genome Announc.">
        <title>Draft Genome Sequence of Arthrobacter gangotriensis Strain Lz1yT, Isolated from a Penguin Rookery Soil Sample Collected in Antarctica, near the Indian Station Dakshin Gangotri.</title>
        <authorList>
            <person name="Shivaji S."/>
            <person name="Ara S."/>
            <person name="Bandi S."/>
            <person name="Singh A."/>
            <person name="Kumar Pinnaka A."/>
        </authorList>
    </citation>
    <scope>NUCLEOTIDE SEQUENCE [LARGE SCALE GENOMIC DNA]</scope>
    <source>
        <strain evidence="1 2">Lz1y</strain>
    </source>
</reference>
<gene>
    <name evidence="1" type="ORF">ADIAG_00681</name>
</gene>
<proteinExistence type="predicted"/>